<name>U6LR10_9EIME</name>
<dbReference type="VEuPathDB" id="ToxoDB:EBH_0032070"/>
<dbReference type="EMBL" id="HG712137">
    <property type="protein sequence ID" value="CDJ50245.1"/>
    <property type="molecule type" value="Genomic_DNA"/>
</dbReference>
<reference evidence="2" key="1">
    <citation type="submission" date="2013-10" db="EMBL/GenBank/DDBJ databases">
        <title>Genomic analysis of the causative agents of coccidiosis in chickens.</title>
        <authorList>
            <person name="Reid A.J."/>
            <person name="Blake D."/>
            <person name="Billington K."/>
            <person name="Browne H."/>
            <person name="Dunn M."/>
            <person name="Hung S."/>
            <person name="Kawahara F."/>
            <person name="Miranda-Saavedra D."/>
            <person name="Mourier T."/>
            <person name="Nagra H."/>
            <person name="Otto T.D."/>
            <person name="Rawlings N."/>
            <person name="Sanchez A."/>
            <person name="Sanders M."/>
            <person name="Subramaniam C."/>
            <person name="Tay Y."/>
            <person name="Dear P."/>
            <person name="Doerig C."/>
            <person name="Gruber A."/>
            <person name="Parkinson J."/>
            <person name="Shirley M."/>
            <person name="Wan K.L."/>
            <person name="Berriman M."/>
            <person name="Tomley F."/>
            <person name="Pain A."/>
        </authorList>
    </citation>
    <scope>NUCLEOTIDE SEQUENCE [LARGE SCALE GENOMIC DNA]</scope>
    <source>
        <strain evidence="2">Houghton</strain>
    </source>
</reference>
<evidence type="ECO:0000256" key="1">
    <source>
        <dbReference type="SAM" id="MobiDB-lite"/>
    </source>
</evidence>
<organism evidence="2 3">
    <name type="scientific">Eimeria brunetti</name>
    <dbReference type="NCBI Taxonomy" id="51314"/>
    <lineage>
        <taxon>Eukaryota</taxon>
        <taxon>Sar</taxon>
        <taxon>Alveolata</taxon>
        <taxon>Apicomplexa</taxon>
        <taxon>Conoidasida</taxon>
        <taxon>Coccidia</taxon>
        <taxon>Eucoccidiorida</taxon>
        <taxon>Eimeriorina</taxon>
        <taxon>Eimeriidae</taxon>
        <taxon>Eimeria</taxon>
    </lineage>
</organism>
<dbReference type="AlphaFoldDB" id="U6LR10"/>
<protein>
    <recommendedName>
        <fullName evidence="4">Mediator complex subunit 18</fullName>
    </recommendedName>
</protein>
<sequence>MSSLFSGWEDAKGEGQPADTPEGPSVYTEMRLMGLLKTQEEVDKLLQCCSSAADVHCLSSWTDITLQTAVHSTGCMDMRKRAETPQEVTLRWYHEPGGVKDTCALYYQDQGVLVGGLHAKKAAETAKVYCTQTTQAMRGVLRALGFRRLGSIHVKANVFHFKPKTARHVVLLLQQHFLDPQHTRPLWGQDCCWLVELQARLSSDAAATAAAEAALAAVAETLKPVVTLRKMDPKDYAEAEANAMRAAAA</sequence>
<evidence type="ECO:0008006" key="4">
    <source>
        <dbReference type="Google" id="ProtNLM"/>
    </source>
</evidence>
<accession>U6LR10</accession>
<dbReference type="OrthoDB" id="10263561at2759"/>
<feature type="region of interest" description="Disordered" evidence="1">
    <location>
        <begin position="1"/>
        <end position="25"/>
    </location>
</feature>
<reference evidence="2" key="2">
    <citation type="submission" date="2013-10" db="EMBL/GenBank/DDBJ databases">
        <authorList>
            <person name="Aslett M."/>
        </authorList>
    </citation>
    <scope>NUCLEOTIDE SEQUENCE [LARGE SCALE GENOMIC DNA]</scope>
    <source>
        <strain evidence="2">Houghton</strain>
    </source>
</reference>
<dbReference type="Proteomes" id="UP000030750">
    <property type="component" value="Unassembled WGS sequence"/>
</dbReference>
<evidence type="ECO:0000313" key="3">
    <source>
        <dbReference type="Proteomes" id="UP000030750"/>
    </source>
</evidence>
<gene>
    <name evidence="2" type="ORF">EBH_0032070</name>
</gene>
<proteinExistence type="predicted"/>
<evidence type="ECO:0000313" key="2">
    <source>
        <dbReference type="EMBL" id="CDJ50245.1"/>
    </source>
</evidence>
<keyword evidence="3" id="KW-1185">Reference proteome</keyword>